<gene>
    <name evidence="2" type="ORF">Bpfe_010781</name>
</gene>
<evidence type="ECO:0000313" key="2">
    <source>
        <dbReference type="EMBL" id="KAK0059922.1"/>
    </source>
</evidence>
<reference evidence="2" key="1">
    <citation type="journal article" date="2023" name="PLoS Negl. Trop. Dis.">
        <title>A genome sequence for Biomphalaria pfeifferi, the major vector snail for the human-infecting parasite Schistosoma mansoni.</title>
        <authorList>
            <person name="Bu L."/>
            <person name="Lu L."/>
            <person name="Laidemitt M.R."/>
            <person name="Zhang S.M."/>
            <person name="Mutuku M."/>
            <person name="Mkoji G."/>
            <person name="Steinauer M."/>
            <person name="Loker E.S."/>
        </authorList>
    </citation>
    <scope>NUCLEOTIDE SEQUENCE</scope>
    <source>
        <strain evidence="2">KasaAsao</strain>
    </source>
</reference>
<proteinExistence type="predicted"/>
<sequence length="100" mass="10827">MVTRCLNSNNDNHKSGGSVNSNNDNHKSGGSVNSNDNHKSGGSVNSNDNHKSGGSVLDRESHSYVIFNKHGAKGQESHAWEGPRRLPASRKVFKSIVSIW</sequence>
<dbReference type="EMBL" id="JASAOG010000039">
    <property type="protein sequence ID" value="KAK0059922.1"/>
    <property type="molecule type" value="Genomic_DNA"/>
</dbReference>
<feature type="compositionally biased region" description="Polar residues" evidence="1">
    <location>
        <begin position="1"/>
        <end position="47"/>
    </location>
</feature>
<reference evidence="2" key="2">
    <citation type="submission" date="2023-04" db="EMBL/GenBank/DDBJ databases">
        <authorList>
            <person name="Bu L."/>
            <person name="Lu L."/>
            <person name="Laidemitt M.R."/>
            <person name="Zhang S.M."/>
            <person name="Mutuku M."/>
            <person name="Mkoji G."/>
            <person name="Steinauer M."/>
            <person name="Loker E.S."/>
        </authorList>
    </citation>
    <scope>NUCLEOTIDE SEQUENCE</scope>
    <source>
        <strain evidence="2">KasaAsao</strain>
        <tissue evidence="2">Whole Snail</tissue>
    </source>
</reference>
<accession>A0AAD8BS96</accession>
<protein>
    <submittedName>
        <fullName evidence="2">Uncharacterized protein</fullName>
    </submittedName>
</protein>
<name>A0AAD8BS96_BIOPF</name>
<feature type="region of interest" description="Disordered" evidence="1">
    <location>
        <begin position="1"/>
        <end position="62"/>
    </location>
</feature>
<keyword evidence="3" id="KW-1185">Reference proteome</keyword>
<comment type="caution">
    <text evidence="2">The sequence shown here is derived from an EMBL/GenBank/DDBJ whole genome shotgun (WGS) entry which is preliminary data.</text>
</comment>
<dbReference type="AlphaFoldDB" id="A0AAD8BS96"/>
<dbReference type="Proteomes" id="UP001233172">
    <property type="component" value="Unassembled WGS sequence"/>
</dbReference>
<evidence type="ECO:0000256" key="1">
    <source>
        <dbReference type="SAM" id="MobiDB-lite"/>
    </source>
</evidence>
<organism evidence="2 3">
    <name type="scientific">Biomphalaria pfeifferi</name>
    <name type="common">Bloodfluke planorb</name>
    <name type="synonym">Freshwater snail</name>
    <dbReference type="NCBI Taxonomy" id="112525"/>
    <lineage>
        <taxon>Eukaryota</taxon>
        <taxon>Metazoa</taxon>
        <taxon>Spiralia</taxon>
        <taxon>Lophotrochozoa</taxon>
        <taxon>Mollusca</taxon>
        <taxon>Gastropoda</taxon>
        <taxon>Heterobranchia</taxon>
        <taxon>Euthyneura</taxon>
        <taxon>Panpulmonata</taxon>
        <taxon>Hygrophila</taxon>
        <taxon>Lymnaeoidea</taxon>
        <taxon>Planorbidae</taxon>
        <taxon>Biomphalaria</taxon>
    </lineage>
</organism>
<evidence type="ECO:0000313" key="3">
    <source>
        <dbReference type="Proteomes" id="UP001233172"/>
    </source>
</evidence>